<evidence type="ECO:0000313" key="14">
    <source>
        <dbReference type="Proteomes" id="UP000694845"/>
    </source>
</evidence>
<feature type="region of interest" description="Disordered" evidence="12">
    <location>
        <begin position="97"/>
        <end position="138"/>
    </location>
</feature>
<feature type="domain" description="C2H2-type" evidence="13">
    <location>
        <begin position="421"/>
        <end position="448"/>
    </location>
</feature>
<feature type="domain" description="C2H2-type" evidence="13">
    <location>
        <begin position="336"/>
        <end position="363"/>
    </location>
</feature>
<feature type="domain" description="C2H2-type" evidence="13">
    <location>
        <begin position="752"/>
        <end position="779"/>
    </location>
</feature>
<evidence type="ECO:0000256" key="9">
    <source>
        <dbReference type="ARBA" id="ARBA00023242"/>
    </source>
</evidence>
<dbReference type="SUPFAM" id="SSF57667">
    <property type="entry name" value="beta-beta-alpha zinc fingers"/>
    <property type="match status" value="15"/>
</dbReference>
<dbReference type="FunFam" id="3.30.160.60:FF:000110">
    <property type="entry name" value="Zinc finger protein-like"/>
    <property type="match status" value="2"/>
</dbReference>
<dbReference type="FunFam" id="3.30.160.60:FF:000145">
    <property type="entry name" value="Zinc finger protein 574"/>
    <property type="match status" value="1"/>
</dbReference>
<evidence type="ECO:0000313" key="15">
    <source>
        <dbReference type="RefSeq" id="XP_022103651.1"/>
    </source>
</evidence>
<keyword evidence="2" id="KW-0479">Metal-binding</keyword>
<dbReference type="InterPro" id="IPR013087">
    <property type="entry name" value="Znf_C2H2_type"/>
</dbReference>
<feature type="domain" description="C2H2-type" evidence="13">
    <location>
        <begin position="975"/>
        <end position="1002"/>
    </location>
</feature>
<gene>
    <name evidence="15" type="primary">LOC110986236</name>
</gene>
<evidence type="ECO:0000256" key="6">
    <source>
        <dbReference type="ARBA" id="ARBA00023015"/>
    </source>
</evidence>
<dbReference type="PROSITE" id="PS00028">
    <property type="entry name" value="ZINC_FINGER_C2H2_1"/>
    <property type="match status" value="19"/>
</dbReference>
<dbReference type="KEGG" id="aplc:110986236"/>
<feature type="domain" description="C2H2-type" evidence="13">
    <location>
        <begin position="243"/>
        <end position="270"/>
    </location>
</feature>
<dbReference type="OMA" id="KSHIMSH"/>
<feature type="domain" description="C2H2-type" evidence="13">
    <location>
        <begin position="867"/>
        <end position="894"/>
    </location>
</feature>
<dbReference type="GO" id="GO:0000981">
    <property type="term" value="F:DNA-binding transcription factor activity, RNA polymerase II-specific"/>
    <property type="evidence" value="ECO:0007669"/>
    <property type="project" value="TreeGrafter"/>
</dbReference>
<keyword evidence="9" id="KW-0539">Nucleus</keyword>
<dbReference type="FunFam" id="3.30.160.60:FF:000634">
    <property type="entry name" value="Zinc finger X-chromosomal protein"/>
    <property type="match status" value="1"/>
</dbReference>
<feature type="domain" description="C2H2-type" evidence="13">
    <location>
        <begin position="1086"/>
        <end position="1113"/>
    </location>
</feature>
<dbReference type="FunFam" id="3.30.160.60:FF:001111">
    <property type="entry name" value="Zinc finger protein 92 homolog"/>
    <property type="match status" value="1"/>
</dbReference>
<feature type="domain" description="C2H2-type" evidence="13">
    <location>
        <begin position="947"/>
        <end position="974"/>
    </location>
</feature>
<keyword evidence="4 11" id="KW-0863">Zinc-finger</keyword>
<keyword evidence="14" id="KW-1185">Reference proteome</keyword>
<evidence type="ECO:0000256" key="2">
    <source>
        <dbReference type="ARBA" id="ARBA00022723"/>
    </source>
</evidence>
<evidence type="ECO:0000256" key="11">
    <source>
        <dbReference type="PROSITE-ProRule" id="PRU00042"/>
    </source>
</evidence>
<keyword evidence="8" id="KW-0804">Transcription</keyword>
<feature type="domain" description="C2H2-type" evidence="13">
    <location>
        <begin position="449"/>
        <end position="476"/>
    </location>
</feature>
<dbReference type="OrthoDB" id="6910977at2759"/>
<dbReference type="Pfam" id="PF00096">
    <property type="entry name" value="zf-C2H2"/>
    <property type="match status" value="16"/>
</dbReference>
<evidence type="ECO:0000256" key="1">
    <source>
        <dbReference type="ARBA" id="ARBA00004123"/>
    </source>
</evidence>
<feature type="compositionally biased region" description="Polar residues" evidence="12">
    <location>
        <begin position="97"/>
        <end position="113"/>
    </location>
</feature>
<feature type="region of interest" description="Disordered" evidence="12">
    <location>
        <begin position="470"/>
        <end position="499"/>
    </location>
</feature>
<evidence type="ECO:0000256" key="5">
    <source>
        <dbReference type="ARBA" id="ARBA00022833"/>
    </source>
</evidence>
<feature type="region of interest" description="Disordered" evidence="12">
    <location>
        <begin position="612"/>
        <end position="643"/>
    </location>
</feature>
<evidence type="ECO:0000256" key="4">
    <source>
        <dbReference type="ARBA" id="ARBA00022771"/>
    </source>
</evidence>
<feature type="domain" description="C2H2-type" evidence="13">
    <location>
        <begin position="684"/>
        <end position="711"/>
    </location>
</feature>
<evidence type="ECO:0000259" key="13">
    <source>
        <dbReference type="PROSITE" id="PS50157"/>
    </source>
</evidence>
<feature type="compositionally biased region" description="Acidic residues" evidence="12">
    <location>
        <begin position="628"/>
        <end position="637"/>
    </location>
</feature>
<feature type="domain" description="C2H2-type" evidence="13">
    <location>
        <begin position="569"/>
        <end position="590"/>
    </location>
</feature>
<feature type="domain" description="C2H2-type" evidence="13">
    <location>
        <begin position="839"/>
        <end position="866"/>
    </location>
</feature>
<evidence type="ECO:0000256" key="3">
    <source>
        <dbReference type="ARBA" id="ARBA00022737"/>
    </source>
</evidence>
<feature type="domain" description="C2H2-type" evidence="13">
    <location>
        <begin position="301"/>
        <end position="329"/>
    </location>
</feature>
<dbReference type="PROSITE" id="PS50157">
    <property type="entry name" value="ZINC_FINGER_C2H2_2"/>
    <property type="match status" value="27"/>
</dbReference>
<dbReference type="RefSeq" id="XP_022103651.1">
    <property type="nucleotide sequence ID" value="XM_022247959.1"/>
</dbReference>
<feature type="region of interest" description="Disordered" evidence="12">
    <location>
        <begin position="883"/>
        <end position="913"/>
    </location>
</feature>
<feature type="domain" description="C2H2-type" evidence="13">
    <location>
        <begin position="919"/>
        <end position="946"/>
    </location>
</feature>
<keyword evidence="6" id="KW-0805">Transcription regulation</keyword>
<feature type="domain" description="C2H2-type" evidence="13">
    <location>
        <begin position="215"/>
        <end position="242"/>
    </location>
</feature>
<dbReference type="GO" id="GO:0008270">
    <property type="term" value="F:zinc ion binding"/>
    <property type="evidence" value="ECO:0007669"/>
    <property type="project" value="UniProtKB-KW"/>
</dbReference>
<protein>
    <recommendedName>
        <fullName evidence="10">Zinc finger protein 865</fullName>
    </recommendedName>
</protein>
<feature type="domain" description="C2H2-type" evidence="13">
    <location>
        <begin position="1031"/>
        <end position="1057"/>
    </location>
</feature>
<dbReference type="Gene3D" id="3.30.160.60">
    <property type="entry name" value="Classic Zinc Finger"/>
    <property type="match status" value="19"/>
</dbReference>
<feature type="domain" description="C2H2-type" evidence="13">
    <location>
        <begin position="271"/>
        <end position="298"/>
    </location>
</feature>
<dbReference type="InterPro" id="IPR036236">
    <property type="entry name" value="Znf_C2H2_sf"/>
</dbReference>
<dbReference type="FunFam" id="3.30.160.60:FF:000671">
    <property type="entry name" value="Zinc finger protein 26"/>
    <property type="match status" value="1"/>
</dbReference>
<sequence length="1317" mass="150112">MMESLKTRPHDVQEETNTSAIYEGNFGRLLEASATRISDQLINDVCDRRCSPSDGLLSVAAAEEGNIGPSIMISSPDLAVDSTISLLRRDDGDILNSSTVETHSSSRLENVQARTDIDKSGCGQTGSRPTGSAGGQSSQDEIILPEILSSDTQVCRMDVDLSKNDLTEISRAGGPSQKSTCMDEPSLKCPECDLIFANDISLKAHRLTHSADSQFVCGICGKGFGSESLLSSHFATHSESRRYTCPNCGRVFRTLLSFQQHEKLHKVGRMFTCKRCGKAFRRKSILQKHRYSHMKKVRIEYACEHCSECFATVLQLQQHERKMHCRRGKAAQERLYCCEECTESFSSEDQLRKHRQLHATQRGSFCQDCGRDYSSQEALQNHRCFRVRRALFTCKDCGRGFAKKQDALDHEKTHHEVEIEYDCEICFETFSSKAELREHSAVHRNTQSFKCRHCGKQFKKRGFLTNHLKTHANHHSKRKSNSSHPGTVNNHVKEDGKPDLGHESVFIKEEGIYRCQDCGKTFKQKGQTIYHQRKASNVRAFPCTKCSNSYLTSAHLKAHMLTHSAVKALKCDGCGKEFNYKSNLTSHQKTCPQIASIQGADRKYSRRCAKQAKAGTVDGRDGGSSVESGDEEQETEGSEQGQGCHQSVYNKEIGLYQCKDCGQTFKQKGQTLYHQKKVSNQRQFVCKVCKKAFLTSPHLKAHELVHAVEKPLTCQGCGKGFNYKCNLKTHQRNGCLGMDPEGKLALSNMKLHKCEECGKEFKLKMYYEKHRKMHQRKNQEQNVTMEGLVDTDNMGQRKEHRSDYNEEEGTYKCRDCHLVFKQSGQALYHFRKYSNERNFVCKVCPKSFLTSAHLKSHIMSHTKEKPFKCWYCGKGFNHNSNRKYHQRTSCSQRPPQVEQMEEDAQQENSRGRGEAKKPITCVVCNKQFMLTHSWKVHMRVHTREQPFLCEYCGKSFRCRSNLYVHRNSHTKERPYLCNYCGKNFAQLSHVRVHEAIHNTEKPYKCGICGKSFNQEFYLKRHKVMHTDDRPFVCFCGKSFKYRGSLVSHKATHSTKRPYACHLCSKAFKQSCHLKVHILTHGELKPFKCDKCQKAFIRKNQLSRHQRSHSDERCYLCNICGKDFKHSSSMKRHQERKHNKEHSETANPTSTTVATTMATTDPQPLFDSVPYAQPQTNGKKNLFRGNKSKTPWPTAVDGVDIEEETPMHMTAQLEARAQPNQQVDNRVLAQMDNRLTGQPVECRMANQPIDYRVSPQLTDPRMPSQSVSSHLSHLASGHPVYSEAQYIQGQEFASVHLPHIGTFDFRTSTSGSVDYTIL</sequence>
<feature type="domain" description="C2H2-type" evidence="13">
    <location>
        <begin position="187"/>
        <end position="214"/>
    </location>
</feature>
<name>A0A8B7ZK19_ACAPL</name>
<dbReference type="FunFam" id="3.30.160.60:FF:000100">
    <property type="entry name" value="Zinc finger 45-like"/>
    <property type="match status" value="1"/>
</dbReference>
<feature type="domain" description="C2H2-type" evidence="13">
    <location>
        <begin position="712"/>
        <end position="740"/>
    </location>
</feature>
<feature type="domain" description="C2H2-type" evidence="13">
    <location>
        <begin position="811"/>
        <end position="838"/>
    </location>
</feature>
<dbReference type="InterPro" id="IPR050752">
    <property type="entry name" value="C2H2-ZF_domain"/>
</dbReference>
<dbReference type="PANTHER" id="PTHR24384">
    <property type="entry name" value="FINGER PUTATIVE TRANSCRIPTION FACTOR FAMILY-RELATED"/>
    <property type="match status" value="1"/>
</dbReference>
<feature type="domain" description="C2H2-type" evidence="13">
    <location>
        <begin position="1003"/>
        <end position="1030"/>
    </location>
</feature>
<dbReference type="GO" id="GO:0005634">
    <property type="term" value="C:nucleus"/>
    <property type="evidence" value="ECO:0007669"/>
    <property type="project" value="UniProtKB-SubCell"/>
</dbReference>
<evidence type="ECO:0000256" key="12">
    <source>
        <dbReference type="SAM" id="MobiDB-lite"/>
    </source>
</evidence>
<feature type="domain" description="C2H2-type" evidence="13">
    <location>
        <begin position="1058"/>
        <end position="1085"/>
    </location>
</feature>
<feature type="domain" description="C2H2-type" evidence="13">
    <location>
        <begin position="541"/>
        <end position="568"/>
    </location>
</feature>
<dbReference type="PANTHER" id="PTHR24384:SF189">
    <property type="entry name" value="C2H2-TYPE DOMAIN-CONTAINING PROTEIN-RELATED"/>
    <property type="match status" value="1"/>
</dbReference>
<evidence type="ECO:0000256" key="10">
    <source>
        <dbReference type="ARBA" id="ARBA00068876"/>
    </source>
</evidence>
<feature type="domain" description="C2H2-type" evidence="13">
    <location>
        <begin position="656"/>
        <end position="683"/>
    </location>
</feature>
<organism evidence="14 15">
    <name type="scientific">Acanthaster planci</name>
    <name type="common">Crown-of-thorns starfish</name>
    <dbReference type="NCBI Taxonomy" id="133434"/>
    <lineage>
        <taxon>Eukaryota</taxon>
        <taxon>Metazoa</taxon>
        <taxon>Echinodermata</taxon>
        <taxon>Eleutherozoa</taxon>
        <taxon>Asterozoa</taxon>
        <taxon>Asteroidea</taxon>
        <taxon>Valvatacea</taxon>
        <taxon>Valvatida</taxon>
        <taxon>Acanthasteridae</taxon>
        <taxon>Acanthaster</taxon>
    </lineage>
</organism>
<feature type="region of interest" description="Disordered" evidence="12">
    <location>
        <begin position="1127"/>
        <end position="1194"/>
    </location>
</feature>
<feature type="compositionally biased region" description="Low complexity" evidence="12">
    <location>
        <begin position="1144"/>
        <end position="1159"/>
    </location>
</feature>
<dbReference type="SMART" id="SM00355">
    <property type="entry name" value="ZnF_C2H2"/>
    <property type="match status" value="27"/>
</dbReference>
<feature type="compositionally biased region" description="Basic residues" evidence="12">
    <location>
        <begin position="1127"/>
        <end position="1139"/>
    </location>
</feature>
<reference evidence="15" key="1">
    <citation type="submission" date="2025-08" db="UniProtKB">
        <authorList>
            <consortium name="RefSeq"/>
        </authorList>
    </citation>
    <scope>IDENTIFICATION</scope>
</reference>
<dbReference type="Proteomes" id="UP000694845">
    <property type="component" value="Unplaced"/>
</dbReference>
<feature type="domain" description="C2H2-type" evidence="13">
    <location>
        <begin position="1114"/>
        <end position="1142"/>
    </location>
</feature>
<comment type="subcellular location">
    <subcellularLocation>
        <location evidence="1">Nucleus</location>
    </subcellularLocation>
</comment>
<feature type="compositionally biased region" description="Basic residues" evidence="12">
    <location>
        <begin position="470"/>
        <end position="481"/>
    </location>
</feature>
<evidence type="ECO:0000256" key="7">
    <source>
        <dbReference type="ARBA" id="ARBA00023125"/>
    </source>
</evidence>
<dbReference type="GeneID" id="110986236"/>
<feature type="domain" description="C2H2-type" evidence="13">
    <location>
        <begin position="513"/>
        <end position="542"/>
    </location>
</feature>
<keyword evidence="5" id="KW-0862">Zinc</keyword>
<dbReference type="FunFam" id="3.30.160.60:FF:000446">
    <property type="entry name" value="Zinc finger protein"/>
    <property type="match status" value="1"/>
</dbReference>
<evidence type="ECO:0000256" key="8">
    <source>
        <dbReference type="ARBA" id="ARBA00023163"/>
    </source>
</evidence>
<feature type="compositionally biased region" description="Polar residues" evidence="12">
    <location>
        <begin position="125"/>
        <end position="138"/>
    </location>
</feature>
<accession>A0A8B7ZK19</accession>
<keyword evidence="3" id="KW-0677">Repeat</keyword>
<proteinExistence type="predicted"/>
<dbReference type="GO" id="GO:0000978">
    <property type="term" value="F:RNA polymerase II cis-regulatory region sequence-specific DNA binding"/>
    <property type="evidence" value="ECO:0007669"/>
    <property type="project" value="TreeGrafter"/>
</dbReference>
<feature type="domain" description="C2H2-type" evidence="13">
    <location>
        <begin position="392"/>
        <end position="414"/>
    </location>
</feature>
<keyword evidence="7" id="KW-0238">DNA-binding</keyword>